<dbReference type="GO" id="GO:0005509">
    <property type="term" value="F:calcium ion binding"/>
    <property type="evidence" value="ECO:0007669"/>
    <property type="project" value="InterPro"/>
</dbReference>
<dbReference type="InterPro" id="IPR017938">
    <property type="entry name" value="Riboflavin_synthase-like_b-brl"/>
</dbReference>
<evidence type="ECO:0000256" key="3">
    <source>
        <dbReference type="ARBA" id="ARBA00022837"/>
    </source>
</evidence>
<dbReference type="PROSITE" id="PS51384">
    <property type="entry name" value="FAD_FR"/>
    <property type="match status" value="1"/>
</dbReference>
<dbReference type="EnsemblPlants" id="EMT26659">
    <property type="protein sequence ID" value="EMT26659"/>
    <property type="gene ID" value="F775_52502"/>
</dbReference>
<dbReference type="Pfam" id="PF08414">
    <property type="entry name" value="NADPH_Ox"/>
    <property type="match status" value="1"/>
</dbReference>
<dbReference type="SUPFAM" id="SSF52343">
    <property type="entry name" value="Ferredoxin reductase-like, C-terminal NADP-linked domain"/>
    <property type="match status" value="1"/>
</dbReference>
<dbReference type="Gene3D" id="1.10.238.10">
    <property type="entry name" value="EF-hand"/>
    <property type="match status" value="1"/>
</dbReference>
<keyword evidence="2" id="KW-0274">FAD</keyword>
<dbReference type="InterPro" id="IPR039261">
    <property type="entry name" value="FNR_nucleotide-bd"/>
</dbReference>
<accession>M8BXH6</accession>
<dbReference type="Gene3D" id="3.40.50.80">
    <property type="entry name" value="Nucleotide-binding domain of ferredoxin-NADP reductase (FNR) module"/>
    <property type="match status" value="2"/>
</dbReference>
<evidence type="ECO:0000256" key="4">
    <source>
        <dbReference type="ARBA" id="ARBA00022857"/>
    </source>
</evidence>
<dbReference type="CDD" id="cd00051">
    <property type="entry name" value="EFh"/>
    <property type="match status" value="1"/>
</dbReference>
<dbReference type="GO" id="GO:0004601">
    <property type="term" value="F:peroxidase activity"/>
    <property type="evidence" value="ECO:0007669"/>
    <property type="project" value="InterPro"/>
</dbReference>
<dbReference type="InterPro" id="IPR017927">
    <property type="entry name" value="FAD-bd_FR_type"/>
</dbReference>
<proteinExistence type="predicted"/>
<dbReference type="CDD" id="cd06186">
    <property type="entry name" value="NOX_Duox_like_FAD_NADP"/>
    <property type="match status" value="2"/>
</dbReference>
<dbReference type="SUPFAM" id="SSF63380">
    <property type="entry name" value="Riboflavin synthase domain-like"/>
    <property type="match status" value="1"/>
</dbReference>
<sequence>MPNRVDNDSGGGGGAGEPVEASGGVYETVLPPGKSERFAEPVAAPHGGGGGSDSDEVEITLDVLDDSVVVRSVKPVAGGEDSAVTLEKRSSSHGRGVLRNASARVKQVSQGLRRIASFNLRGGGPSRIDRSNSKPVATHALEGLKFISGTNGSAEWTAADAERVFDRKAKNGRLSRSKFGECIGMKEAAFAGELFDALARRRNITGDSIDKSELREFWDQISDTSFDSRLQTFLDMVDKNDDGRISEDEVKQRPKIITLSVSANKLTMVPRQCEEYARLIMEALDPDKLGYIELYNLKMLLLEAPSESTTNSHKLSKLLSQRLRPTTDPSPVRRWYKRAKCSLEDNWRRCWVMLLWLSICVGLFAWKFMQYRHHAVFGVMGYCVCVAKGGAETLKFNMALTLLPVCRNTITWLRSHTTAGRIVPFNDNLKFHMAIAVGITVGAGLHVISHLACDFPRLLHAMDDEYEPMKPFFGDAKPPNYWWFVRGTEGWTGLVMMALMAVAFTFATAPLRKGKLRLPKLKKLESLDSNHEPRELTRFARLVNASCSRLTWLVNALLNRFTGYNVFWYTHHLLLAVYALLIVHGHFLYLNKKWQKKSTWMYLAVPMTVYACERLTRTLRSSVRSVKKVRVAVHPHPATLLSLHLSKPQGFRYKSGQYIYVKCPDVSPFQWYVCTLQPAGTLSLTSDRPIRLINERPCRHPFSITSAPGDDYVSVHIKTLGDWTNQLRNAFLKVCPTPTEGTTEILRAEYNRDNAVSNPSLPKVLIDGPYGAPAQDYKEYDIVLLPVLDPRRSHIGATPMISIIKDIITNARRLDGDVESGNGNGGGASLFRTWRACFYWVTREQGSLEWFRGVMDEVAEADEKRIIELHNHCTSVYQKGDARSALIAMLQSLHYAKNGVDVVSGSRVMSHFGRPDWAQVYQRIADENKQKRVGESVDASGGVRERAVPPGARKTNATNASLFCQRNHFHLYLPKVLIDGPYGAPAQDYKEYDIVLLVGLGIGATPMISIIKDIITNARRLDGDVESGNGNGGDASPFRTRRAYFYWVTREQGSLEWFCGVMDEVAEADERRIIELHNHCTSVYEKGDARSALIAMLQSLHYAKNGIDVVSGSRVMTHFGRPNWAQVYQRIADENKEKRVGVFYCGEPVLTNKLRELAKKFSRKPSTKFEFHSENF</sequence>
<protein>
    <submittedName>
        <fullName evidence="6">Uncharacterized protein</fullName>
    </submittedName>
</protein>
<name>M8BXH6_AEGTA</name>
<reference evidence="6" key="1">
    <citation type="submission" date="2015-06" db="UniProtKB">
        <authorList>
            <consortium name="EnsemblPlants"/>
        </authorList>
    </citation>
    <scope>IDENTIFICATION</scope>
</reference>
<organism evidence="6">
    <name type="scientific">Aegilops tauschii</name>
    <name type="common">Tausch's goatgrass</name>
    <name type="synonym">Aegilops squarrosa</name>
    <dbReference type="NCBI Taxonomy" id="37682"/>
    <lineage>
        <taxon>Eukaryota</taxon>
        <taxon>Viridiplantae</taxon>
        <taxon>Streptophyta</taxon>
        <taxon>Embryophyta</taxon>
        <taxon>Tracheophyta</taxon>
        <taxon>Spermatophyta</taxon>
        <taxon>Magnoliopsida</taxon>
        <taxon>Liliopsida</taxon>
        <taxon>Poales</taxon>
        <taxon>Poaceae</taxon>
        <taxon>BOP clade</taxon>
        <taxon>Pooideae</taxon>
        <taxon>Triticodae</taxon>
        <taxon>Triticeae</taxon>
        <taxon>Triticinae</taxon>
        <taxon>Aegilops</taxon>
    </lineage>
</organism>
<dbReference type="InterPro" id="IPR002048">
    <property type="entry name" value="EF_hand_dom"/>
</dbReference>
<dbReference type="PROSITE" id="PS00018">
    <property type="entry name" value="EF_HAND_1"/>
    <property type="match status" value="1"/>
</dbReference>
<evidence type="ECO:0000313" key="6">
    <source>
        <dbReference type="EnsemblPlants" id="EMT26659"/>
    </source>
</evidence>
<dbReference type="InterPro" id="IPR050369">
    <property type="entry name" value="RBOH/FRE"/>
</dbReference>
<dbReference type="InterPro" id="IPR013121">
    <property type="entry name" value="Fe_red_NAD-bd_6"/>
</dbReference>
<evidence type="ECO:0000256" key="5">
    <source>
        <dbReference type="ARBA" id="ARBA00023002"/>
    </source>
</evidence>
<dbReference type="Gene3D" id="2.40.30.10">
    <property type="entry name" value="Translation factors"/>
    <property type="match status" value="1"/>
</dbReference>
<dbReference type="InterPro" id="IPR013112">
    <property type="entry name" value="FAD-bd_8"/>
</dbReference>
<evidence type="ECO:0000256" key="2">
    <source>
        <dbReference type="ARBA" id="ARBA00022827"/>
    </source>
</evidence>
<dbReference type="PANTHER" id="PTHR11972">
    <property type="entry name" value="NADPH OXIDASE"/>
    <property type="match status" value="1"/>
</dbReference>
<dbReference type="Pfam" id="PF08030">
    <property type="entry name" value="NAD_binding_6"/>
    <property type="match status" value="2"/>
</dbReference>
<dbReference type="Pfam" id="PF08022">
    <property type="entry name" value="FAD_binding_8"/>
    <property type="match status" value="2"/>
</dbReference>
<dbReference type="GO" id="GO:0016174">
    <property type="term" value="F:NAD(P)H oxidase H2O2-forming activity"/>
    <property type="evidence" value="ECO:0007669"/>
    <property type="project" value="TreeGrafter"/>
</dbReference>
<keyword evidence="3" id="KW-0106">Calcium</keyword>
<dbReference type="PANTHER" id="PTHR11972:SF146">
    <property type="entry name" value="FAD-BINDING FR-TYPE DOMAIN-CONTAINING PROTEIN"/>
    <property type="match status" value="1"/>
</dbReference>
<dbReference type="InterPro" id="IPR011992">
    <property type="entry name" value="EF-hand-dom_pair"/>
</dbReference>
<dbReference type="SUPFAM" id="SSF47473">
    <property type="entry name" value="EF-hand"/>
    <property type="match status" value="1"/>
</dbReference>
<dbReference type="InterPro" id="IPR018247">
    <property type="entry name" value="EF_Hand_1_Ca_BS"/>
</dbReference>
<dbReference type="PROSITE" id="PS50222">
    <property type="entry name" value="EF_HAND_2"/>
    <property type="match status" value="1"/>
</dbReference>
<dbReference type="FunFam" id="3.40.50.80:FF:000007">
    <property type="entry name" value="Respiratory burst oxidase protein A"/>
    <property type="match status" value="1"/>
</dbReference>
<dbReference type="GO" id="GO:0005886">
    <property type="term" value="C:plasma membrane"/>
    <property type="evidence" value="ECO:0007669"/>
    <property type="project" value="TreeGrafter"/>
</dbReference>
<keyword evidence="4" id="KW-0521">NADP</keyword>
<dbReference type="AlphaFoldDB" id="M8BXH6"/>
<dbReference type="InterPro" id="IPR013623">
    <property type="entry name" value="NADPH_Ox"/>
</dbReference>
<keyword evidence="5" id="KW-0560">Oxidoreductase</keyword>
<evidence type="ECO:0000256" key="1">
    <source>
        <dbReference type="ARBA" id="ARBA00022630"/>
    </source>
</evidence>
<keyword evidence="1" id="KW-0285">Flavoprotein</keyword>